<organism evidence="1 2">
    <name type="scientific">Arctium lappa</name>
    <name type="common">Greater burdock</name>
    <name type="synonym">Lappa major</name>
    <dbReference type="NCBI Taxonomy" id="4217"/>
    <lineage>
        <taxon>Eukaryota</taxon>
        <taxon>Viridiplantae</taxon>
        <taxon>Streptophyta</taxon>
        <taxon>Embryophyta</taxon>
        <taxon>Tracheophyta</taxon>
        <taxon>Spermatophyta</taxon>
        <taxon>Magnoliopsida</taxon>
        <taxon>eudicotyledons</taxon>
        <taxon>Gunneridae</taxon>
        <taxon>Pentapetalae</taxon>
        <taxon>asterids</taxon>
        <taxon>campanulids</taxon>
        <taxon>Asterales</taxon>
        <taxon>Asteraceae</taxon>
        <taxon>Carduoideae</taxon>
        <taxon>Cardueae</taxon>
        <taxon>Arctiinae</taxon>
        <taxon>Arctium</taxon>
    </lineage>
</organism>
<reference evidence="1 2" key="2">
    <citation type="journal article" date="2022" name="Mol. Ecol. Resour.">
        <title>The genomes of chicory, endive, great burdock and yacon provide insights into Asteraceae paleo-polyploidization history and plant inulin production.</title>
        <authorList>
            <person name="Fan W."/>
            <person name="Wang S."/>
            <person name="Wang H."/>
            <person name="Wang A."/>
            <person name="Jiang F."/>
            <person name="Liu H."/>
            <person name="Zhao H."/>
            <person name="Xu D."/>
            <person name="Zhang Y."/>
        </authorList>
    </citation>
    <scope>NUCLEOTIDE SEQUENCE [LARGE SCALE GENOMIC DNA]</scope>
    <source>
        <strain evidence="2">cv. Niubang</strain>
    </source>
</reference>
<keyword evidence="2" id="KW-1185">Reference proteome</keyword>
<sequence length="71" mass="7951">MPPLTSFTYVPPNIALLQDVLTLVKGTRNLLQLQGNPRPICKSSVRSSSKTPFIRIHKPTLPSSFNFRSKD</sequence>
<dbReference type="EMBL" id="CM042048">
    <property type="protein sequence ID" value="KAI3757008.1"/>
    <property type="molecule type" value="Genomic_DNA"/>
</dbReference>
<protein>
    <submittedName>
        <fullName evidence="1">Uncharacterized protein</fullName>
    </submittedName>
</protein>
<evidence type="ECO:0000313" key="1">
    <source>
        <dbReference type="EMBL" id="KAI3757008.1"/>
    </source>
</evidence>
<evidence type="ECO:0000313" key="2">
    <source>
        <dbReference type="Proteomes" id="UP001055879"/>
    </source>
</evidence>
<name>A0ACB9EEI9_ARCLA</name>
<proteinExistence type="predicted"/>
<gene>
    <name evidence="1" type="ORF">L6452_04541</name>
</gene>
<reference evidence="2" key="1">
    <citation type="journal article" date="2022" name="Mol. Ecol. Resour.">
        <title>The genomes of chicory, endive, great burdock and yacon provide insights into Asteraceae palaeo-polyploidization history and plant inulin production.</title>
        <authorList>
            <person name="Fan W."/>
            <person name="Wang S."/>
            <person name="Wang H."/>
            <person name="Wang A."/>
            <person name="Jiang F."/>
            <person name="Liu H."/>
            <person name="Zhao H."/>
            <person name="Xu D."/>
            <person name="Zhang Y."/>
        </authorList>
    </citation>
    <scope>NUCLEOTIDE SEQUENCE [LARGE SCALE GENOMIC DNA]</scope>
    <source>
        <strain evidence="2">cv. Niubang</strain>
    </source>
</reference>
<comment type="caution">
    <text evidence="1">The sequence shown here is derived from an EMBL/GenBank/DDBJ whole genome shotgun (WGS) entry which is preliminary data.</text>
</comment>
<dbReference type="Proteomes" id="UP001055879">
    <property type="component" value="Linkage Group LG02"/>
</dbReference>
<accession>A0ACB9EEI9</accession>